<feature type="compositionally biased region" description="Polar residues" evidence="2">
    <location>
        <begin position="288"/>
        <end position="332"/>
    </location>
</feature>
<feature type="compositionally biased region" description="Polar residues" evidence="2">
    <location>
        <begin position="1"/>
        <end position="15"/>
    </location>
</feature>
<gene>
    <name evidence="3" type="ORF">H6P81_014284</name>
</gene>
<name>A0AAV7EKE1_ARIFI</name>
<evidence type="ECO:0008006" key="5">
    <source>
        <dbReference type="Google" id="ProtNLM"/>
    </source>
</evidence>
<dbReference type="GO" id="GO:0030289">
    <property type="term" value="C:protein phosphatase 4 complex"/>
    <property type="evidence" value="ECO:0007669"/>
    <property type="project" value="InterPro"/>
</dbReference>
<feature type="compositionally biased region" description="Basic and acidic residues" evidence="2">
    <location>
        <begin position="16"/>
        <end position="37"/>
    </location>
</feature>
<keyword evidence="4" id="KW-1185">Reference proteome</keyword>
<dbReference type="GO" id="GO:0005737">
    <property type="term" value="C:cytoplasm"/>
    <property type="evidence" value="ECO:0007669"/>
    <property type="project" value="TreeGrafter"/>
</dbReference>
<dbReference type="AlphaFoldDB" id="A0AAV7EKE1"/>
<sequence length="345" mass="36295">MTSVDETQSSASPSINHDDRLKNVDEQSTNHEEVKQEISEEEIRSILEVIAATGKFWHDWNILKGLLSYRLKQVLADYPESEKKPDVGPQSSSLSGETYPELEKRLDEALLSFEDGPPFTLQRLCEILLTPKAIYTNLSKLALALEKNLLVTTTLRVCTDPYPSTTAQGPVEPEKAEGAQADEVHTENGIDPKCLGDEEMIDADVGEDDKNMDMATTGEESFARASEADSVSTGGHEMDGGETSVGEMDGGETSVGEMDGGETSVGEMDGGETSVGEMGGGEAGARESPNTTASAVPSSGTESPSLAAGTNPSPTAGTNPSPTAGTNPSPTAAVSEAIGQLPKQD</sequence>
<evidence type="ECO:0000256" key="2">
    <source>
        <dbReference type="SAM" id="MobiDB-lite"/>
    </source>
</evidence>
<protein>
    <recommendedName>
        <fullName evidence="5">Serine/threonine-protein phosphatase 4 regulatory subunit 2</fullName>
    </recommendedName>
</protein>
<feature type="region of interest" description="Disordered" evidence="2">
    <location>
        <begin position="218"/>
        <end position="345"/>
    </location>
</feature>
<evidence type="ECO:0000256" key="1">
    <source>
        <dbReference type="ARBA" id="ARBA00009207"/>
    </source>
</evidence>
<comment type="similarity">
    <text evidence="1">Belongs to the PPP4R2 family.</text>
</comment>
<dbReference type="GO" id="GO:0019888">
    <property type="term" value="F:protein phosphatase regulator activity"/>
    <property type="evidence" value="ECO:0007669"/>
    <property type="project" value="InterPro"/>
</dbReference>
<organism evidence="3 4">
    <name type="scientific">Aristolochia fimbriata</name>
    <name type="common">White veined hardy Dutchman's pipe vine</name>
    <dbReference type="NCBI Taxonomy" id="158543"/>
    <lineage>
        <taxon>Eukaryota</taxon>
        <taxon>Viridiplantae</taxon>
        <taxon>Streptophyta</taxon>
        <taxon>Embryophyta</taxon>
        <taxon>Tracheophyta</taxon>
        <taxon>Spermatophyta</taxon>
        <taxon>Magnoliopsida</taxon>
        <taxon>Magnoliidae</taxon>
        <taxon>Piperales</taxon>
        <taxon>Aristolochiaceae</taxon>
        <taxon>Aristolochia</taxon>
    </lineage>
</organism>
<comment type="caution">
    <text evidence="3">The sequence shown here is derived from an EMBL/GenBank/DDBJ whole genome shotgun (WGS) entry which is preliminary data.</text>
</comment>
<dbReference type="PANTHER" id="PTHR16487">
    <property type="entry name" value="PPP4R2-RELATED PROTEIN"/>
    <property type="match status" value="1"/>
</dbReference>
<accession>A0AAV7EKE1</accession>
<evidence type="ECO:0000313" key="3">
    <source>
        <dbReference type="EMBL" id="KAG9448156.1"/>
    </source>
</evidence>
<reference evidence="3 4" key="1">
    <citation type="submission" date="2021-07" db="EMBL/GenBank/DDBJ databases">
        <title>The Aristolochia fimbriata genome: insights into angiosperm evolution, floral development and chemical biosynthesis.</title>
        <authorList>
            <person name="Jiao Y."/>
        </authorList>
    </citation>
    <scope>NUCLEOTIDE SEQUENCE [LARGE SCALE GENOMIC DNA]</scope>
    <source>
        <strain evidence="3">IBCAS-2021</strain>
        <tissue evidence="3">Leaf</tissue>
    </source>
</reference>
<proteinExistence type="inferred from homology"/>
<evidence type="ECO:0000313" key="4">
    <source>
        <dbReference type="Proteomes" id="UP000825729"/>
    </source>
</evidence>
<dbReference type="GO" id="GO:0005634">
    <property type="term" value="C:nucleus"/>
    <property type="evidence" value="ECO:0007669"/>
    <property type="project" value="TreeGrafter"/>
</dbReference>
<dbReference type="EMBL" id="JAINDJ010000005">
    <property type="protein sequence ID" value="KAG9448156.1"/>
    <property type="molecule type" value="Genomic_DNA"/>
</dbReference>
<dbReference type="Pfam" id="PF09184">
    <property type="entry name" value="PPP4R2"/>
    <property type="match status" value="1"/>
</dbReference>
<dbReference type="InterPro" id="IPR015267">
    <property type="entry name" value="PPP4R2"/>
</dbReference>
<dbReference type="Proteomes" id="UP000825729">
    <property type="component" value="Unassembled WGS sequence"/>
</dbReference>
<dbReference type="PANTHER" id="PTHR16487:SF0">
    <property type="entry name" value="PROTEIN PHOSPHATASE 4 REGULATORY SUBUNIT 2-RELATED"/>
    <property type="match status" value="1"/>
</dbReference>
<feature type="region of interest" description="Disordered" evidence="2">
    <location>
        <begin position="1"/>
        <end position="37"/>
    </location>
</feature>